<name>A0A1Y6FWZ4_9GAMM</name>
<evidence type="ECO:0000313" key="1">
    <source>
        <dbReference type="EMBL" id="SMQ79880.1"/>
    </source>
</evidence>
<keyword evidence="2" id="KW-1185">Reference proteome</keyword>
<proteinExistence type="predicted"/>
<protein>
    <submittedName>
        <fullName evidence="1">Uncharacterized protein</fullName>
    </submittedName>
</protein>
<dbReference type="Proteomes" id="UP000194450">
    <property type="component" value="Unassembled WGS sequence"/>
</dbReference>
<dbReference type="EMBL" id="FXWH01000002">
    <property type="protein sequence ID" value="SMQ79880.1"/>
    <property type="molecule type" value="Genomic_DNA"/>
</dbReference>
<accession>A0A1Y6FWZ4</accession>
<sequence length="86" mass="9602">MVSRANCWPQAGQWQGVSVKSSAMRSIKHFTSAPLPPLRYLNNGARQAAQVMSTVRNGCFLRGLEIINSELLTFKCEYFPERAING</sequence>
<evidence type="ECO:0000313" key="2">
    <source>
        <dbReference type="Proteomes" id="UP000194450"/>
    </source>
</evidence>
<gene>
    <name evidence="1" type="ORF">SAMN06297229_1806</name>
</gene>
<dbReference type="AlphaFoldDB" id="A0A1Y6FWZ4"/>
<reference evidence="2" key="1">
    <citation type="submission" date="2017-04" db="EMBL/GenBank/DDBJ databases">
        <authorList>
            <person name="Varghese N."/>
            <person name="Submissions S."/>
        </authorList>
    </citation>
    <scope>NUCLEOTIDE SEQUENCE [LARGE SCALE GENOMIC DNA]</scope>
</reference>
<organism evidence="1 2">
    <name type="scientific">Pseudidiomarina planktonica</name>
    <dbReference type="NCBI Taxonomy" id="1323738"/>
    <lineage>
        <taxon>Bacteria</taxon>
        <taxon>Pseudomonadati</taxon>
        <taxon>Pseudomonadota</taxon>
        <taxon>Gammaproteobacteria</taxon>
        <taxon>Alteromonadales</taxon>
        <taxon>Idiomarinaceae</taxon>
        <taxon>Pseudidiomarina</taxon>
    </lineage>
</organism>